<protein>
    <submittedName>
        <fullName evidence="3">BA75_01780T0</fullName>
    </submittedName>
</protein>
<feature type="compositionally biased region" description="Basic and acidic residues" evidence="1">
    <location>
        <begin position="13"/>
        <end position="26"/>
    </location>
</feature>
<reference evidence="3 4" key="1">
    <citation type="submission" date="2016-02" db="EMBL/GenBank/DDBJ databases">
        <title>Comparative genomic and transcriptomic foundation for Pichia pastoris.</title>
        <authorList>
            <person name="Love K.R."/>
            <person name="Shah K.A."/>
            <person name="Whittaker C.A."/>
            <person name="Wu J."/>
            <person name="Bartlett M.C."/>
            <person name="Ma D."/>
            <person name="Leeson R.L."/>
            <person name="Priest M."/>
            <person name="Young S.K."/>
            <person name="Love J.C."/>
        </authorList>
    </citation>
    <scope>NUCLEOTIDE SEQUENCE [LARGE SCALE GENOMIC DNA]</scope>
    <source>
        <strain evidence="3 4">ATCC 28485</strain>
    </source>
</reference>
<evidence type="ECO:0000313" key="3">
    <source>
        <dbReference type="EMBL" id="ANZ73846.1"/>
    </source>
</evidence>
<dbReference type="PROSITE" id="PS50829">
    <property type="entry name" value="GYF"/>
    <property type="match status" value="1"/>
</dbReference>
<dbReference type="EMBL" id="CP014584">
    <property type="protein sequence ID" value="ANZ73846.1"/>
    <property type="molecule type" value="Genomic_DNA"/>
</dbReference>
<dbReference type="GO" id="GO:0005682">
    <property type="term" value="C:U5 snRNP"/>
    <property type="evidence" value="ECO:0007669"/>
    <property type="project" value="InterPro"/>
</dbReference>
<dbReference type="Proteomes" id="UP000094565">
    <property type="component" value="Chromosome 1"/>
</dbReference>
<feature type="domain" description="GYF" evidence="2">
    <location>
        <begin position="250"/>
        <end position="301"/>
    </location>
</feature>
<gene>
    <name evidence="3" type="ORF">ATY40_BA7501780</name>
</gene>
<dbReference type="InterPro" id="IPR003169">
    <property type="entry name" value="GYF"/>
</dbReference>
<dbReference type="Gene3D" id="3.30.1490.40">
    <property type="match status" value="1"/>
</dbReference>
<dbReference type="PANTHER" id="PTHR13138">
    <property type="entry name" value="PROTEIN LIN1"/>
    <property type="match status" value="1"/>
</dbReference>
<proteinExistence type="predicted"/>
<feature type="region of interest" description="Disordered" evidence="1">
    <location>
        <begin position="1"/>
        <end position="27"/>
    </location>
</feature>
<dbReference type="OrthoDB" id="331341at2759"/>
<evidence type="ECO:0000259" key="2">
    <source>
        <dbReference type="PROSITE" id="PS50829"/>
    </source>
</evidence>
<accession>A0A1B2J783</accession>
<dbReference type="InterPro" id="IPR035445">
    <property type="entry name" value="GYF-like_dom_sf"/>
</dbReference>
<dbReference type="AlphaFoldDB" id="A0A1B2J783"/>
<keyword evidence="4" id="KW-1185">Reference proteome</keyword>
<name>A0A1B2J783_PICPA</name>
<dbReference type="PANTHER" id="PTHR13138:SF3">
    <property type="entry name" value="CD2 ANTIGEN CYTOPLASMIC TAIL-BINDING PROTEIN 2"/>
    <property type="match status" value="1"/>
</dbReference>
<sequence length="301" mass="35109">MVSLTEKRPRRAPNKEDDPYLENLDRKKVKLSFQPGYESDSLDEEERDDDVKLMNEEALELIGKTDEDGEVNVLSDTEIQNTNSLHDDNEVKITSFNLDDELKEGVFDQNGNFIANDSNSDDSDEEEEIYDDKVIEKARKQQQTRLMKKKLLAEQKRQERKEINLEKVLTDLIHHLEISETPMEALQRLGKLKNKEAITQTVDLCSLLGKKGYDGYNMSREELMRLYAQLTGQQLRVKRTLEDAINEDADGAYEFQYVGYDEVYGPYSREEILDWRESYFKDKEVLVREIGGEFQSIQELK</sequence>
<evidence type="ECO:0000313" key="4">
    <source>
        <dbReference type="Proteomes" id="UP000094565"/>
    </source>
</evidence>
<evidence type="ECO:0000256" key="1">
    <source>
        <dbReference type="SAM" id="MobiDB-lite"/>
    </source>
</evidence>
<organism evidence="3 4">
    <name type="scientific">Komagataella pastoris</name>
    <name type="common">Yeast</name>
    <name type="synonym">Pichia pastoris</name>
    <dbReference type="NCBI Taxonomy" id="4922"/>
    <lineage>
        <taxon>Eukaryota</taxon>
        <taxon>Fungi</taxon>
        <taxon>Dikarya</taxon>
        <taxon>Ascomycota</taxon>
        <taxon>Saccharomycotina</taxon>
        <taxon>Pichiomycetes</taxon>
        <taxon>Pichiales</taxon>
        <taxon>Pichiaceae</taxon>
        <taxon>Komagataella</taxon>
    </lineage>
</organism>
<dbReference type="SUPFAM" id="SSF55277">
    <property type="entry name" value="GYF domain"/>
    <property type="match status" value="1"/>
</dbReference>
<dbReference type="InterPro" id="IPR039905">
    <property type="entry name" value="CD2BP2/Lin1"/>
</dbReference>